<gene>
    <name evidence="2" type="ORF">H710_01116</name>
</gene>
<organism evidence="2 3">
    <name type="scientific">Bartonella bacilliformis Ver097</name>
    <dbReference type="NCBI Taxonomy" id="1293911"/>
    <lineage>
        <taxon>Bacteria</taxon>
        <taxon>Pseudomonadati</taxon>
        <taxon>Pseudomonadota</taxon>
        <taxon>Alphaproteobacteria</taxon>
        <taxon>Hyphomicrobiales</taxon>
        <taxon>Bartonellaceae</taxon>
        <taxon>Bartonella</taxon>
    </lineage>
</organism>
<name>A0A072RCX0_BARBA</name>
<evidence type="ECO:0000313" key="3">
    <source>
        <dbReference type="Proteomes" id="UP000031740"/>
    </source>
</evidence>
<dbReference type="HOGENOM" id="CLU_2680200_0_0_5"/>
<keyword evidence="1" id="KW-0472">Membrane</keyword>
<feature type="transmembrane region" description="Helical" evidence="1">
    <location>
        <begin position="6"/>
        <end position="23"/>
    </location>
</feature>
<proteinExistence type="predicted"/>
<dbReference type="AlphaFoldDB" id="A0A072RCX0"/>
<protein>
    <submittedName>
        <fullName evidence="2">Uncharacterized protein</fullName>
    </submittedName>
</protein>
<keyword evidence="1" id="KW-1133">Transmembrane helix</keyword>
<dbReference type="PATRIC" id="fig|1293911.3.peg.1159"/>
<sequence length="74" mass="8403">MTTPIGWILAGMMALIAVGYMLHKHWNKITVSISGLWECVAQKIDNLVEWLYGINLVKAGAHFIESFWDGIRSR</sequence>
<comment type="caution">
    <text evidence="2">The sequence shown here is derived from an EMBL/GenBank/DDBJ whole genome shotgun (WGS) entry which is preliminary data.</text>
</comment>
<dbReference type="Proteomes" id="UP000031740">
    <property type="component" value="Unassembled WGS sequence"/>
</dbReference>
<dbReference type="RefSeq" id="WP_052472912.1">
    <property type="nucleotide sequence ID" value="NZ_KL503805.1"/>
</dbReference>
<evidence type="ECO:0000313" key="2">
    <source>
        <dbReference type="EMBL" id="KEG19334.1"/>
    </source>
</evidence>
<evidence type="ECO:0000256" key="1">
    <source>
        <dbReference type="SAM" id="Phobius"/>
    </source>
</evidence>
<reference evidence="2 3" key="1">
    <citation type="submission" date="2013-04" db="EMBL/GenBank/DDBJ databases">
        <title>The Genome Sequence of Bartonella bacilliformis Ver097.</title>
        <authorList>
            <consortium name="The Broad Institute Genomics Platform"/>
            <consortium name="The Broad Institute Genome Sequencing Center for Infectious Disease"/>
            <person name="Feldgarden M."/>
            <person name="Kirby J."/>
            <person name="Birtles R."/>
            <person name="Dasch G."/>
            <person name="Hendrix L."/>
            <person name="Koehler J."/>
            <person name="Walker B."/>
            <person name="Young S.K."/>
            <person name="Zeng Q."/>
            <person name="Gargeya S."/>
            <person name="Fitzgerald M."/>
            <person name="Haas B."/>
            <person name="Abouelleil A."/>
            <person name="Allen A.W."/>
            <person name="Alvarado L."/>
            <person name="Arachchi H.M."/>
            <person name="Berlin A.M."/>
            <person name="Chapman S.B."/>
            <person name="Gainer-Dewar J."/>
            <person name="Goldberg J."/>
            <person name="Griggs A."/>
            <person name="Gujja S."/>
            <person name="Hansen M."/>
            <person name="Howarth C."/>
            <person name="Imamovic A."/>
            <person name="Ireland A."/>
            <person name="Larimer J."/>
            <person name="McCowan C."/>
            <person name="Murphy C."/>
            <person name="Pearson M."/>
            <person name="Poon T.W."/>
            <person name="Priest M."/>
            <person name="Roberts A."/>
            <person name="Saif S."/>
            <person name="Shea T."/>
            <person name="Sisk P."/>
            <person name="Sykes S."/>
            <person name="Wortman J."/>
            <person name="Nusbaum C."/>
            <person name="Birren B."/>
        </authorList>
    </citation>
    <scope>NUCLEOTIDE SEQUENCE [LARGE SCALE GENOMIC DNA]</scope>
    <source>
        <strain evidence="2 3">Ver097</strain>
    </source>
</reference>
<keyword evidence="1" id="KW-0812">Transmembrane</keyword>
<dbReference type="EMBL" id="ASIV01000006">
    <property type="protein sequence ID" value="KEG19334.1"/>
    <property type="molecule type" value="Genomic_DNA"/>
</dbReference>
<accession>A0A072RCX0</accession>